<dbReference type="PANTHER" id="PTHR30508">
    <property type="entry name" value="FES CLUSTER ASSEMBLY PROTEIN SUF"/>
    <property type="match status" value="1"/>
</dbReference>
<dbReference type="OrthoDB" id="446132at2759"/>
<feature type="domain" description="SUF system FeS cluster assembly SufBD core" evidence="2">
    <location>
        <begin position="24"/>
        <end position="66"/>
    </location>
</feature>
<dbReference type="InterPro" id="IPR055346">
    <property type="entry name" value="Fe-S_cluster_assembly_SufBD"/>
</dbReference>
<dbReference type="Proteomes" id="UP000288805">
    <property type="component" value="Unassembled WGS sequence"/>
</dbReference>
<evidence type="ECO:0000313" key="3">
    <source>
        <dbReference type="EMBL" id="RVX07976.1"/>
    </source>
</evidence>
<sequence length="95" mass="10585">MCGDDLLRSLENYCIGAFIIDPLVKNPTARIEHEASTSKIGEDQLFYFQQRGIDYEKAMAAMISGFCKDVFNELPDEFGAEVNQLMSLKLEGSVG</sequence>
<name>A0A438JG98_VITVI</name>
<gene>
    <name evidence="3" type="primary">ABCI8_3</name>
    <name evidence="3" type="ORF">CK203_014732</name>
</gene>
<organism evidence="3 4">
    <name type="scientific">Vitis vinifera</name>
    <name type="common">Grape</name>
    <dbReference type="NCBI Taxonomy" id="29760"/>
    <lineage>
        <taxon>Eukaryota</taxon>
        <taxon>Viridiplantae</taxon>
        <taxon>Streptophyta</taxon>
        <taxon>Embryophyta</taxon>
        <taxon>Tracheophyta</taxon>
        <taxon>Spermatophyta</taxon>
        <taxon>Magnoliopsida</taxon>
        <taxon>eudicotyledons</taxon>
        <taxon>Gunneridae</taxon>
        <taxon>Pentapetalae</taxon>
        <taxon>rosids</taxon>
        <taxon>Vitales</taxon>
        <taxon>Vitaceae</taxon>
        <taxon>Viteae</taxon>
        <taxon>Vitis</taxon>
    </lineage>
</organism>
<protein>
    <submittedName>
        <fullName evidence="3">UPF0051 protein ABCI8, chloroplastic</fullName>
    </submittedName>
</protein>
<dbReference type="SUPFAM" id="SSF101960">
    <property type="entry name" value="Stabilizer of iron transporter SufD"/>
    <property type="match status" value="1"/>
</dbReference>
<dbReference type="InterPro" id="IPR037284">
    <property type="entry name" value="SUF_FeS_clus_asmbl_SufBD_sf"/>
</dbReference>
<accession>A0A438JG98</accession>
<dbReference type="Pfam" id="PF01458">
    <property type="entry name" value="SUFBD_core"/>
    <property type="match status" value="1"/>
</dbReference>
<comment type="caution">
    <text evidence="3">The sequence shown here is derived from an EMBL/GenBank/DDBJ whole genome shotgun (WGS) entry which is preliminary data.</text>
</comment>
<proteinExistence type="inferred from homology"/>
<evidence type="ECO:0000256" key="1">
    <source>
        <dbReference type="ARBA" id="ARBA00043967"/>
    </source>
</evidence>
<comment type="similarity">
    <text evidence="1">Belongs to the iron-sulfur cluster assembly SufBD family.</text>
</comment>
<dbReference type="PANTHER" id="PTHR30508:SF1">
    <property type="entry name" value="UPF0051 PROTEIN ABCI8, CHLOROPLASTIC-RELATED"/>
    <property type="match status" value="1"/>
</dbReference>
<reference evidence="3 4" key="1">
    <citation type="journal article" date="2018" name="PLoS Genet.">
        <title>Population sequencing reveals clonal diversity and ancestral inbreeding in the grapevine cultivar Chardonnay.</title>
        <authorList>
            <person name="Roach M.J."/>
            <person name="Johnson D.L."/>
            <person name="Bohlmann J."/>
            <person name="van Vuuren H.J."/>
            <person name="Jones S.J."/>
            <person name="Pretorius I.S."/>
            <person name="Schmidt S.A."/>
            <person name="Borneman A.R."/>
        </authorList>
    </citation>
    <scope>NUCLEOTIDE SEQUENCE [LARGE SCALE GENOMIC DNA]</scope>
    <source>
        <strain evidence="4">cv. Chardonnay</strain>
        <tissue evidence="3">Leaf</tissue>
    </source>
</reference>
<dbReference type="InterPro" id="IPR000825">
    <property type="entry name" value="SUF_FeS_clus_asmbl_SufBD_core"/>
</dbReference>
<dbReference type="EMBL" id="QGNW01000043">
    <property type="protein sequence ID" value="RVX07976.1"/>
    <property type="molecule type" value="Genomic_DNA"/>
</dbReference>
<dbReference type="AlphaFoldDB" id="A0A438JG98"/>
<evidence type="ECO:0000313" key="4">
    <source>
        <dbReference type="Proteomes" id="UP000288805"/>
    </source>
</evidence>
<evidence type="ECO:0000259" key="2">
    <source>
        <dbReference type="Pfam" id="PF01458"/>
    </source>
</evidence>
<dbReference type="GO" id="GO:0016226">
    <property type="term" value="P:iron-sulfur cluster assembly"/>
    <property type="evidence" value="ECO:0007669"/>
    <property type="project" value="InterPro"/>
</dbReference>